<dbReference type="NCBIfam" id="TIGR02018">
    <property type="entry name" value="his_ut_repres"/>
    <property type="match status" value="1"/>
</dbReference>
<dbReference type="STRING" id="311180.SAMN04488050_10368"/>
<keyword evidence="3" id="KW-0804">Transcription</keyword>
<dbReference type="Pfam" id="PF07702">
    <property type="entry name" value="UTRA"/>
    <property type="match status" value="1"/>
</dbReference>
<evidence type="ECO:0000313" key="6">
    <source>
        <dbReference type="EMBL" id="SFS63730.1"/>
    </source>
</evidence>
<name>A0A1I6RGL3_9RHOB</name>
<keyword evidence="2" id="KW-0238">DNA-binding</keyword>
<keyword evidence="7" id="KW-1185">Reference proteome</keyword>
<dbReference type="EMBL" id="FOZW01000003">
    <property type="protein sequence ID" value="SFS63730.1"/>
    <property type="molecule type" value="Genomic_DNA"/>
</dbReference>
<dbReference type="PROSITE" id="PS50949">
    <property type="entry name" value="HTH_GNTR"/>
    <property type="match status" value="1"/>
</dbReference>
<dbReference type="CDD" id="cd07377">
    <property type="entry name" value="WHTH_GntR"/>
    <property type="match status" value="1"/>
</dbReference>
<evidence type="ECO:0000256" key="2">
    <source>
        <dbReference type="ARBA" id="ARBA00023125"/>
    </source>
</evidence>
<sequence length="242" mass="26556">MSKETAPRASLHDRIRSDLEGKILSGAWPPGHRIPTEQELRTEYGCSRMTVNKVMTQLANAGLVLRRRKTGSIVMPQQSQNAVLEIKDIKDEVTAQGGTYRHEVVERVLRKAAPGEAGELGIEVGSEVLALTCLHYADEAPFCLEDRVINLEVAPAARGESFAELAPGVWLLRHIPWSEAEHTIAAVGASARVARLLDLTAGTPCLVMERRTWRQGETVTEVRLTYPGAANRLSARFTPSLT</sequence>
<dbReference type="Pfam" id="PF00392">
    <property type="entry name" value="GntR"/>
    <property type="match status" value="1"/>
</dbReference>
<dbReference type="OrthoDB" id="9808698at2"/>
<dbReference type="GO" id="GO:0045892">
    <property type="term" value="P:negative regulation of DNA-templated transcription"/>
    <property type="evidence" value="ECO:0007669"/>
    <property type="project" value="UniProtKB-UniRule"/>
</dbReference>
<evidence type="ECO:0000256" key="1">
    <source>
        <dbReference type="ARBA" id="ARBA00023015"/>
    </source>
</evidence>
<dbReference type="PANTHER" id="PTHR44846:SF16">
    <property type="entry name" value="TRANSCRIPTIONAL REGULATOR PHNF-RELATED"/>
    <property type="match status" value="1"/>
</dbReference>
<dbReference type="GO" id="GO:0003677">
    <property type="term" value="F:DNA binding"/>
    <property type="evidence" value="ECO:0007669"/>
    <property type="project" value="UniProtKB-UniRule"/>
</dbReference>
<dbReference type="AlphaFoldDB" id="A0A1I6RGL3"/>
<dbReference type="InterPro" id="IPR000524">
    <property type="entry name" value="Tscrpt_reg_HTH_GntR"/>
</dbReference>
<evidence type="ECO:0000313" key="7">
    <source>
        <dbReference type="Proteomes" id="UP000199392"/>
    </source>
</evidence>
<gene>
    <name evidence="6" type="ORF">SAMN04488050_10368</name>
</gene>
<evidence type="ECO:0000256" key="4">
    <source>
        <dbReference type="NCBIfam" id="TIGR02018"/>
    </source>
</evidence>
<accession>A0A1I6RGL3</accession>
<dbReference type="InterPro" id="IPR036388">
    <property type="entry name" value="WH-like_DNA-bd_sf"/>
</dbReference>
<dbReference type="InterPro" id="IPR010248">
    <property type="entry name" value="His_ut_repres"/>
</dbReference>
<dbReference type="GO" id="GO:0006547">
    <property type="term" value="P:L-histidine metabolic process"/>
    <property type="evidence" value="ECO:0007669"/>
    <property type="project" value="UniProtKB-UniRule"/>
</dbReference>
<dbReference type="PANTHER" id="PTHR44846">
    <property type="entry name" value="MANNOSYL-D-GLYCERATE TRANSPORT/METABOLISM SYSTEM REPRESSOR MNGR-RELATED"/>
    <property type="match status" value="1"/>
</dbReference>
<reference evidence="7" key="1">
    <citation type="submission" date="2016-10" db="EMBL/GenBank/DDBJ databases">
        <authorList>
            <person name="Varghese N."/>
            <person name="Submissions S."/>
        </authorList>
    </citation>
    <scope>NUCLEOTIDE SEQUENCE [LARGE SCALE GENOMIC DNA]</scope>
    <source>
        <strain evidence="7">DSM 26894</strain>
    </source>
</reference>
<dbReference type="Gene3D" id="1.10.10.10">
    <property type="entry name" value="Winged helix-like DNA-binding domain superfamily/Winged helix DNA-binding domain"/>
    <property type="match status" value="1"/>
</dbReference>
<dbReference type="InterPro" id="IPR036390">
    <property type="entry name" value="WH_DNA-bd_sf"/>
</dbReference>
<proteinExistence type="predicted"/>
<dbReference type="PRINTS" id="PR00035">
    <property type="entry name" value="HTHGNTR"/>
</dbReference>
<protein>
    <recommendedName>
        <fullName evidence="4">Histidine utilization repressor</fullName>
    </recommendedName>
</protein>
<dbReference type="SMART" id="SM00345">
    <property type="entry name" value="HTH_GNTR"/>
    <property type="match status" value="1"/>
</dbReference>
<dbReference type="GO" id="GO:0003700">
    <property type="term" value="F:DNA-binding transcription factor activity"/>
    <property type="evidence" value="ECO:0007669"/>
    <property type="project" value="UniProtKB-UniRule"/>
</dbReference>
<feature type="domain" description="HTH gntR-type" evidence="5">
    <location>
        <begin position="9"/>
        <end position="77"/>
    </location>
</feature>
<dbReference type="Gene3D" id="3.40.1410.10">
    <property type="entry name" value="Chorismate lyase-like"/>
    <property type="match status" value="1"/>
</dbReference>
<evidence type="ECO:0000256" key="3">
    <source>
        <dbReference type="ARBA" id="ARBA00023163"/>
    </source>
</evidence>
<dbReference type="SMART" id="SM00866">
    <property type="entry name" value="UTRA"/>
    <property type="match status" value="1"/>
</dbReference>
<organism evidence="6 7">
    <name type="scientific">Alloyangia pacifica</name>
    <dbReference type="NCBI Taxonomy" id="311180"/>
    <lineage>
        <taxon>Bacteria</taxon>
        <taxon>Pseudomonadati</taxon>
        <taxon>Pseudomonadota</taxon>
        <taxon>Alphaproteobacteria</taxon>
        <taxon>Rhodobacterales</taxon>
        <taxon>Roseobacteraceae</taxon>
        <taxon>Alloyangia</taxon>
    </lineage>
</organism>
<dbReference type="InterPro" id="IPR011663">
    <property type="entry name" value="UTRA"/>
</dbReference>
<dbReference type="Proteomes" id="UP000199392">
    <property type="component" value="Unassembled WGS sequence"/>
</dbReference>
<keyword evidence="1" id="KW-0805">Transcription regulation</keyword>
<dbReference type="RefSeq" id="WP_092422636.1">
    <property type="nucleotide sequence ID" value="NZ_FNCL01000003.1"/>
</dbReference>
<dbReference type="InterPro" id="IPR050679">
    <property type="entry name" value="Bact_HTH_transcr_reg"/>
</dbReference>
<dbReference type="SUPFAM" id="SSF46785">
    <property type="entry name" value="Winged helix' DNA-binding domain"/>
    <property type="match status" value="1"/>
</dbReference>
<evidence type="ECO:0000259" key="5">
    <source>
        <dbReference type="PROSITE" id="PS50949"/>
    </source>
</evidence>
<dbReference type="SUPFAM" id="SSF64288">
    <property type="entry name" value="Chorismate lyase-like"/>
    <property type="match status" value="1"/>
</dbReference>
<dbReference type="InterPro" id="IPR028978">
    <property type="entry name" value="Chorismate_lyase_/UTRA_dom_sf"/>
</dbReference>